<evidence type="ECO:0000313" key="1">
    <source>
        <dbReference type="EMBL" id="ALA61234.1"/>
    </source>
</evidence>
<proteinExistence type="predicted"/>
<reference evidence="1 2" key="1">
    <citation type="journal article" date="2015" name="Proc. Natl. Acad. Sci. U.S.A.">
        <title>Expanded metabolic versatility of ubiquitous nitrite-oxidizing bacteria from the genus Nitrospira.</title>
        <authorList>
            <person name="Koch H."/>
            <person name="Lucker S."/>
            <person name="Albertsen M."/>
            <person name="Kitzinger K."/>
            <person name="Herbold C."/>
            <person name="Spieck E."/>
            <person name="Nielsen P.H."/>
            <person name="Wagner M."/>
            <person name="Daims H."/>
        </authorList>
    </citation>
    <scope>NUCLEOTIDE SEQUENCE [LARGE SCALE GENOMIC DNA]</scope>
    <source>
        <strain evidence="1 2">NSP M-1</strain>
    </source>
</reference>
<evidence type="ECO:0000313" key="2">
    <source>
        <dbReference type="Proteomes" id="UP000069205"/>
    </source>
</evidence>
<name>A0A0K2GK52_NITMO</name>
<organism evidence="1 2">
    <name type="scientific">Nitrospira moscoviensis</name>
    <dbReference type="NCBI Taxonomy" id="42253"/>
    <lineage>
        <taxon>Bacteria</taxon>
        <taxon>Pseudomonadati</taxon>
        <taxon>Nitrospirota</taxon>
        <taxon>Nitrospiria</taxon>
        <taxon>Nitrospirales</taxon>
        <taxon>Nitrospiraceae</taxon>
        <taxon>Nitrospira</taxon>
    </lineage>
</organism>
<sequence length="59" mass="6541">MSLSSSVYLIRKSAAALSPTLYVSGDSDWVVVEIGEDKRSSDYRELLELVLHAEKVITL</sequence>
<accession>A0A0K2GK52</accession>
<protein>
    <submittedName>
        <fullName evidence="1">Uncharacterized protein</fullName>
    </submittedName>
</protein>
<dbReference type="AlphaFoldDB" id="A0A0K2GK52"/>
<dbReference type="Proteomes" id="UP000069205">
    <property type="component" value="Chromosome"/>
</dbReference>
<dbReference type="PATRIC" id="fig|42253.5.peg.4799"/>
<dbReference type="KEGG" id="nmv:NITMOv2_4866"/>
<dbReference type="EMBL" id="CP011801">
    <property type="protein sequence ID" value="ALA61234.1"/>
    <property type="molecule type" value="Genomic_DNA"/>
</dbReference>
<gene>
    <name evidence="1" type="ORF">NITMOv2_4866</name>
</gene>
<dbReference type="STRING" id="42253.NITMOv2_4866"/>
<keyword evidence="2" id="KW-1185">Reference proteome</keyword>